<evidence type="ECO:0000256" key="2">
    <source>
        <dbReference type="ARBA" id="ARBA00022649"/>
    </source>
</evidence>
<sequence>MQSEPLNEPILLAKSHIIADFDCGKLPLNDFLIKYALQNQASGGARTYVLTCAERVIGYYSLAPASVSPDDVPARVMKGQGRYPVPVILMARFAIDKGEQGKGLGKAMFRNALRRSLAGAETIGGRAFLVHAKDDEARAFYLKFGMEESPTNRLHLLLLFKDIRQSLEAAG</sequence>
<evidence type="ECO:0000313" key="8">
    <source>
        <dbReference type="Proteomes" id="UP000271624"/>
    </source>
</evidence>
<keyword evidence="4" id="KW-0012">Acyltransferase</keyword>
<dbReference type="Gene3D" id="3.40.630.30">
    <property type="match status" value="1"/>
</dbReference>
<dbReference type="AlphaFoldDB" id="A0A3S1AQC0"/>
<keyword evidence="8" id="KW-1185">Reference proteome</keyword>
<dbReference type="Proteomes" id="UP000271624">
    <property type="component" value="Unassembled WGS sequence"/>
</dbReference>
<keyword evidence="2" id="KW-1277">Toxin-antitoxin system</keyword>
<protein>
    <submittedName>
        <fullName evidence="7">N-acetyltransferase GCN5</fullName>
    </submittedName>
</protein>
<dbReference type="PANTHER" id="PTHR36449:SF1">
    <property type="entry name" value="ACETYLTRANSFERASE"/>
    <property type="match status" value="1"/>
</dbReference>
<dbReference type="Pfam" id="PF13508">
    <property type="entry name" value="Acetyltransf_7"/>
    <property type="match status" value="1"/>
</dbReference>
<evidence type="ECO:0000259" key="6">
    <source>
        <dbReference type="PROSITE" id="PS51186"/>
    </source>
</evidence>
<dbReference type="SUPFAM" id="SSF55729">
    <property type="entry name" value="Acyl-CoA N-acyltransferases (Nat)"/>
    <property type="match status" value="1"/>
</dbReference>
<proteinExistence type="predicted"/>
<dbReference type="InterPro" id="IPR016181">
    <property type="entry name" value="Acyl_CoA_acyltransferase"/>
</dbReference>
<dbReference type="GO" id="GO:0016747">
    <property type="term" value="F:acyltransferase activity, transferring groups other than amino-acyl groups"/>
    <property type="evidence" value="ECO:0007669"/>
    <property type="project" value="InterPro"/>
</dbReference>
<dbReference type="PROSITE" id="PS51186">
    <property type="entry name" value="GNAT"/>
    <property type="match status" value="1"/>
</dbReference>
<feature type="domain" description="N-acetyltransferase" evidence="6">
    <location>
        <begin position="1"/>
        <end position="164"/>
    </location>
</feature>
<dbReference type="OrthoDB" id="9799147at2"/>
<evidence type="ECO:0000256" key="3">
    <source>
        <dbReference type="ARBA" id="ARBA00022679"/>
    </source>
</evidence>
<gene>
    <name evidence="7" type="ORF">DSM106972_030270</name>
</gene>
<dbReference type="EMBL" id="RSCL01000006">
    <property type="protein sequence ID" value="RUT06770.1"/>
    <property type="molecule type" value="Genomic_DNA"/>
</dbReference>
<organism evidence="7 8">
    <name type="scientific">Dulcicalothrix desertica PCC 7102</name>
    <dbReference type="NCBI Taxonomy" id="232991"/>
    <lineage>
        <taxon>Bacteria</taxon>
        <taxon>Bacillati</taxon>
        <taxon>Cyanobacteriota</taxon>
        <taxon>Cyanophyceae</taxon>
        <taxon>Nostocales</taxon>
        <taxon>Calotrichaceae</taxon>
        <taxon>Dulcicalothrix</taxon>
    </lineage>
</organism>
<name>A0A3S1AQC0_9CYAN</name>
<accession>A0A3S1AQC0</accession>
<keyword evidence="1" id="KW-0678">Repressor</keyword>
<dbReference type="RefSeq" id="WP_127081532.1">
    <property type="nucleotide sequence ID" value="NZ_RSCL01000006.1"/>
</dbReference>
<dbReference type="InterPro" id="IPR000182">
    <property type="entry name" value="GNAT_dom"/>
</dbReference>
<reference evidence="7" key="1">
    <citation type="submission" date="2018-12" db="EMBL/GenBank/DDBJ databases">
        <authorList>
            <person name="Will S."/>
            <person name="Neumann-Schaal M."/>
            <person name="Henke P."/>
        </authorList>
    </citation>
    <scope>NUCLEOTIDE SEQUENCE</scope>
    <source>
        <strain evidence="7">PCC 7102</strain>
    </source>
</reference>
<keyword evidence="3 7" id="KW-0808">Transferase</keyword>
<reference evidence="7" key="2">
    <citation type="journal article" date="2019" name="Genome Biol. Evol.">
        <title>Day and night: Metabolic profiles and evolutionary relationships of six axenic non-marine cyanobacteria.</title>
        <authorList>
            <person name="Will S.E."/>
            <person name="Henke P."/>
            <person name="Boedeker C."/>
            <person name="Huang S."/>
            <person name="Brinkmann H."/>
            <person name="Rohde M."/>
            <person name="Jarek M."/>
            <person name="Friedl T."/>
            <person name="Seufert S."/>
            <person name="Schumacher M."/>
            <person name="Overmann J."/>
            <person name="Neumann-Schaal M."/>
            <person name="Petersen J."/>
        </authorList>
    </citation>
    <scope>NUCLEOTIDE SEQUENCE [LARGE SCALE GENOMIC DNA]</scope>
    <source>
        <strain evidence="7">PCC 7102</strain>
    </source>
</reference>
<evidence type="ECO:0000313" key="7">
    <source>
        <dbReference type="EMBL" id="RUT06770.1"/>
    </source>
</evidence>
<comment type="caution">
    <text evidence="7">The sequence shown here is derived from an EMBL/GenBank/DDBJ whole genome shotgun (WGS) entry which is preliminary data.</text>
</comment>
<evidence type="ECO:0000256" key="5">
    <source>
        <dbReference type="ARBA" id="ARBA00049880"/>
    </source>
</evidence>
<evidence type="ECO:0000256" key="4">
    <source>
        <dbReference type="ARBA" id="ARBA00023315"/>
    </source>
</evidence>
<dbReference type="PANTHER" id="PTHR36449">
    <property type="entry name" value="ACETYLTRANSFERASE-RELATED"/>
    <property type="match status" value="1"/>
</dbReference>
<evidence type="ECO:0000256" key="1">
    <source>
        <dbReference type="ARBA" id="ARBA00022491"/>
    </source>
</evidence>
<comment type="catalytic activity">
    <reaction evidence="5">
        <text>glycyl-tRNA(Gly) + acetyl-CoA = N-acetylglycyl-tRNA(Gly) + CoA + H(+)</text>
        <dbReference type="Rhea" id="RHEA:81867"/>
        <dbReference type="Rhea" id="RHEA-COMP:9683"/>
        <dbReference type="Rhea" id="RHEA-COMP:19766"/>
        <dbReference type="ChEBI" id="CHEBI:15378"/>
        <dbReference type="ChEBI" id="CHEBI:57287"/>
        <dbReference type="ChEBI" id="CHEBI:57288"/>
        <dbReference type="ChEBI" id="CHEBI:78522"/>
        <dbReference type="ChEBI" id="CHEBI:232036"/>
    </reaction>
</comment>